<evidence type="ECO:0000256" key="1">
    <source>
        <dbReference type="SAM" id="Phobius"/>
    </source>
</evidence>
<accession>A0A0B9AEJ7</accession>
<dbReference type="AlphaFoldDB" id="A0A0B9AEJ7"/>
<feature type="transmembrane region" description="Helical" evidence="1">
    <location>
        <begin position="378"/>
        <end position="396"/>
    </location>
</feature>
<dbReference type="EMBL" id="JRVC01000006">
    <property type="protein sequence ID" value="KHS47767.1"/>
    <property type="molecule type" value="Genomic_DNA"/>
</dbReference>
<evidence type="ECO:0008006" key="4">
    <source>
        <dbReference type="Google" id="ProtNLM"/>
    </source>
</evidence>
<gene>
    <name evidence="2" type="ORF">NJ75_01563</name>
</gene>
<dbReference type="RefSeq" id="WP_039333118.1">
    <property type="nucleotide sequence ID" value="NZ_JRVC01000006.1"/>
</dbReference>
<sequence>MSYRNSGQSPGERSAAIPWRGVLLAWVAISLLMLVGSGGRLSPANFVDGDDALRLQQVRDLLGGQAWFDLRQYRIAPPDGVAMHWTRVVDIPIGAMILLLRPLLGQGLAESIAIVIVPLLNLLAAMALAARLAARQFGPRIGIVAALLVAAAVPASFRMMPLRIDHHAMQFVLALVALNGLFASTPRMGAAVAGAALALALAISLESLPLAVIVGGLCTLRLWRGQGEWLIKYLLSLSVASLALFLATRGLADQAQHCDAVSPVHVAALLWMGGGVAIVLGQLRDRPPLVSLLAVCLIGAGAIGIAAVWAPQCLAGDAFASVDPLVRKVWLDSVLEGLPVWRQEPGFAATIILLPLFGLIACLRLFRRAADRAAQLFWLDYALLLLGATLVGLLVARASGVSCLFATVPAAWQVAEQFARWRQDSLLVRRMGRVVVMVTLLLPGVLVDQAARLLAPVGQASAGRAQGEVALGCDFSKAVPALEAIPPQTLLTGLDIGPTLLVMTRHKVIATAHHRADTAIRDVIEAFLGPDEAARLIMARRGAAMVVICPGGSEARFYAEKAPDGFIAHLMSGRTPPWLQPVPMPAAGGVKAWRVLPR</sequence>
<keyword evidence="1" id="KW-1133">Transmembrane helix</keyword>
<feature type="transmembrane region" description="Helical" evidence="1">
    <location>
        <begin position="112"/>
        <end position="134"/>
    </location>
</feature>
<dbReference type="STRING" id="48936.NJ75_01563"/>
<evidence type="ECO:0000313" key="2">
    <source>
        <dbReference type="EMBL" id="KHS47767.1"/>
    </source>
</evidence>
<keyword evidence="3" id="KW-1185">Reference proteome</keyword>
<protein>
    <recommendedName>
        <fullName evidence="4">AcrB/AcrD/AcrF family protein</fullName>
    </recommendedName>
</protein>
<feature type="transmembrane region" description="Helical" evidence="1">
    <location>
        <begin position="140"/>
        <end position="157"/>
    </location>
</feature>
<proteinExistence type="predicted"/>
<feature type="transmembrane region" description="Helical" evidence="1">
    <location>
        <begin position="191"/>
        <end position="218"/>
    </location>
</feature>
<feature type="transmembrane region" description="Helical" evidence="1">
    <location>
        <begin position="347"/>
        <end position="366"/>
    </location>
</feature>
<feature type="transmembrane region" description="Helical" evidence="1">
    <location>
        <begin position="21"/>
        <end position="39"/>
    </location>
</feature>
<name>A0A0B9AEJ7_9SPHN</name>
<organism evidence="2 3">
    <name type="scientific">Novosphingobium subterraneum</name>
    <dbReference type="NCBI Taxonomy" id="48936"/>
    <lineage>
        <taxon>Bacteria</taxon>
        <taxon>Pseudomonadati</taxon>
        <taxon>Pseudomonadota</taxon>
        <taxon>Alphaproteobacteria</taxon>
        <taxon>Sphingomonadales</taxon>
        <taxon>Sphingomonadaceae</taxon>
        <taxon>Novosphingobium</taxon>
    </lineage>
</organism>
<comment type="caution">
    <text evidence="2">The sequence shown here is derived from an EMBL/GenBank/DDBJ whole genome shotgun (WGS) entry which is preliminary data.</text>
</comment>
<reference evidence="2 3" key="1">
    <citation type="submission" date="2014-10" db="EMBL/GenBank/DDBJ databases">
        <title>Draft genome sequence of Novosphingobium subterraneum DSM 12447.</title>
        <authorList>
            <person name="Gan H.M."/>
            <person name="Gan H.Y."/>
            <person name="Savka M.A."/>
        </authorList>
    </citation>
    <scope>NUCLEOTIDE SEQUENCE [LARGE SCALE GENOMIC DNA]</scope>
    <source>
        <strain evidence="2 3">DSM 12447</strain>
    </source>
</reference>
<feature type="transmembrane region" description="Helical" evidence="1">
    <location>
        <begin position="264"/>
        <end position="283"/>
    </location>
</feature>
<evidence type="ECO:0000313" key="3">
    <source>
        <dbReference type="Proteomes" id="UP000031338"/>
    </source>
</evidence>
<feature type="transmembrane region" description="Helical" evidence="1">
    <location>
        <begin position="230"/>
        <end position="252"/>
    </location>
</feature>
<keyword evidence="1" id="KW-0472">Membrane</keyword>
<dbReference type="PATRIC" id="fig|48936.3.peg.1568"/>
<feature type="transmembrane region" description="Helical" evidence="1">
    <location>
        <begin position="290"/>
        <end position="310"/>
    </location>
</feature>
<dbReference type="Proteomes" id="UP000031338">
    <property type="component" value="Unassembled WGS sequence"/>
</dbReference>
<keyword evidence="1" id="KW-0812">Transmembrane</keyword>